<feature type="compositionally biased region" description="Polar residues" evidence="8">
    <location>
        <begin position="171"/>
        <end position="184"/>
    </location>
</feature>
<evidence type="ECO:0000259" key="9">
    <source>
        <dbReference type="PROSITE" id="PS50016"/>
    </source>
</evidence>
<keyword evidence="11" id="KW-1185">Reference proteome</keyword>
<evidence type="ECO:0000313" key="11">
    <source>
        <dbReference type="Proteomes" id="UP000193986"/>
    </source>
</evidence>
<dbReference type="PANTHER" id="PTHR46174">
    <property type="entry name" value="CXXC-TYPE ZINC FINGER PROTEIN 1"/>
    <property type="match status" value="1"/>
</dbReference>
<feature type="region of interest" description="Disordered" evidence="8">
    <location>
        <begin position="702"/>
        <end position="723"/>
    </location>
</feature>
<feature type="compositionally biased region" description="Low complexity" evidence="8">
    <location>
        <begin position="490"/>
        <end position="501"/>
    </location>
</feature>
<dbReference type="PROSITE" id="PS50016">
    <property type="entry name" value="ZF_PHD_2"/>
    <property type="match status" value="1"/>
</dbReference>
<dbReference type="GO" id="GO:0008270">
    <property type="term" value="F:zinc ion binding"/>
    <property type="evidence" value="ECO:0007669"/>
    <property type="project" value="UniProtKB-KW"/>
</dbReference>
<keyword evidence="3 6" id="KW-0863">Zinc-finger</keyword>
<dbReference type="InterPro" id="IPR019786">
    <property type="entry name" value="Zinc_finger_PHD-type_CS"/>
</dbReference>
<feature type="compositionally biased region" description="Polar residues" evidence="8">
    <location>
        <begin position="344"/>
        <end position="354"/>
    </location>
</feature>
<feature type="compositionally biased region" description="Low complexity" evidence="8">
    <location>
        <begin position="148"/>
        <end position="159"/>
    </location>
</feature>
<dbReference type="InParanoid" id="A0A1Y2BLM4"/>
<evidence type="ECO:0000256" key="6">
    <source>
        <dbReference type="PROSITE-ProRule" id="PRU00146"/>
    </source>
</evidence>
<evidence type="ECO:0000256" key="4">
    <source>
        <dbReference type="ARBA" id="ARBA00022833"/>
    </source>
</evidence>
<dbReference type="InterPro" id="IPR011011">
    <property type="entry name" value="Znf_FYVE_PHD"/>
</dbReference>
<dbReference type="GO" id="GO:0045893">
    <property type="term" value="P:positive regulation of DNA-templated transcription"/>
    <property type="evidence" value="ECO:0007669"/>
    <property type="project" value="TreeGrafter"/>
</dbReference>
<feature type="region of interest" description="Disordered" evidence="8">
    <location>
        <begin position="1"/>
        <end position="237"/>
    </location>
</feature>
<dbReference type="Pfam" id="PF00628">
    <property type="entry name" value="PHD"/>
    <property type="match status" value="1"/>
</dbReference>
<dbReference type="AlphaFoldDB" id="A0A1Y2BLM4"/>
<dbReference type="Proteomes" id="UP000193986">
    <property type="component" value="Unassembled WGS sequence"/>
</dbReference>
<protein>
    <recommendedName>
        <fullName evidence="9">PHD-type domain-containing protein</fullName>
    </recommendedName>
</protein>
<evidence type="ECO:0000256" key="2">
    <source>
        <dbReference type="ARBA" id="ARBA00022723"/>
    </source>
</evidence>
<evidence type="ECO:0000256" key="7">
    <source>
        <dbReference type="SAM" id="Coils"/>
    </source>
</evidence>
<dbReference type="InterPro" id="IPR019787">
    <property type="entry name" value="Znf_PHD-finger"/>
</dbReference>
<comment type="caution">
    <text evidence="10">The sequence shown here is derived from an EMBL/GenBank/DDBJ whole genome shotgun (WGS) entry which is preliminary data.</text>
</comment>
<keyword evidence="5" id="KW-0539">Nucleus</keyword>
<feature type="compositionally biased region" description="Basic residues" evidence="8">
    <location>
        <begin position="455"/>
        <end position="469"/>
    </location>
</feature>
<name>A0A1Y2BLM4_9TREE</name>
<dbReference type="PROSITE" id="PS01359">
    <property type="entry name" value="ZF_PHD_1"/>
    <property type="match status" value="1"/>
</dbReference>
<dbReference type="Gene3D" id="3.30.40.10">
    <property type="entry name" value="Zinc/RING finger domain, C3HC4 (zinc finger)"/>
    <property type="match status" value="1"/>
</dbReference>
<organism evidence="10 11">
    <name type="scientific">Naematelia encephala</name>
    <dbReference type="NCBI Taxonomy" id="71784"/>
    <lineage>
        <taxon>Eukaryota</taxon>
        <taxon>Fungi</taxon>
        <taxon>Dikarya</taxon>
        <taxon>Basidiomycota</taxon>
        <taxon>Agaricomycotina</taxon>
        <taxon>Tremellomycetes</taxon>
        <taxon>Tremellales</taxon>
        <taxon>Naemateliaceae</taxon>
        <taxon>Naematelia</taxon>
    </lineage>
</organism>
<sequence length="829" mass="90067">MSLSSSVSQRSTRETSAAPSNASTDPMNLNDDEEKSVARNAPATILEPEDGSDDEVPQGHRATISSVNNDPAESDSELEVQAKQVWQRRKLGERSLSPSNPQHSGNKRRRVASKSDEESDRAHSLSSSRRSPSNPVHEAYVQPVIGATTTSSSSFEPSSILPPIAAAGYLSTEQSPQSTRSATTPPFDRLVPPGREYDHSNEGHDKGVEEREHAASNTNALQSPGAGSSKQLEGQGDALAGEAAIQLLDAEETTALPRSSGAAALEVSEDDSVALHPSVQDDTLIKDHEAKEVTSDDHGKPAIDEDGDVNMSSPKNVNLFAGTTPANQDNAIEDAKDADDTLANEPTPNATLTPNPKPNTDDSQLSKSDIPPIAPPVRPVWNPADWIVDTASAAKARHANRASKPVSSSVPTSDVAPKAKSKKDKAEKEKKVTRHEEGEEEVERAGTPVGGKEKVKAKKEVKKVKQKPKSKIDDLKTGNKHRGSTVSHDSPAVSSPAASSIPPSPEQTREPSPDEDDARVFCICRRPYGDEDEGTTMIACDNGCDNWFHPACVGVKEDQCDLIDTYICPLCEPHTSLRTIIKQRCKREGCDNAVKRVNSKFCSDLCGFRYAQALVEGLGNKKTVASLSNTFCNYPRPSHVRVVHHLPPSSPTVQSDNHLLAVIQNQLGVAQRSLELVRKRQNLLRQVIARCLALQEVAVNGDEGDEDKPRKGKKEGKRQGVEDKPCGWDRRLIWSDEEVQDWDGMDDAVDAELNDLVCKRGKRRCDRHQGWQKTIAVSLEVEEAQLIRRKESLEDQKSEIKAELELQVEGKKVKDALAGRLGSDNGTLA</sequence>
<dbReference type="STRING" id="71784.A0A1Y2BLM4"/>
<feature type="compositionally biased region" description="Basic and acidic residues" evidence="8">
    <location>
        <begin position="283"/>
        <end position="303"/>
    </location>
</feature>
<dbReference type="OrthoDB" id="436852at2759"/>
<feature type="compositionally biased region" description="Basic and acidic residues" evidence="8">
    <location>
        <begin position="424"/>
        <end position="437"/>
    </location>
</feature>
<dbReference type="InterPro" id="IPR001965">
    <property type="entry name" value="Znf_PHD"/>
</dbReference>
<feature type="coiled-coil region" evidence="7">
    <location>
        <begin position="776"/>
        <end position="803"/>
    </location>
</feature>
<feature type="compositionally biased region" description="Low complexity" evidence="8">
    <location>
        <begin position="1"/>
        <end position="16"/>
    </location>
</feature>
<feature type="domain" description="PHD-type" evidence="9">
    <location>
        <begin position="519"/>
        <end position="574"/>
    </location>
</feature>
<evidence type="ECO:0000313" key="10">
    <source>
        <dbReference type="EMBL" id="ORY35641.1"/>
    </source>
</evidence>
<evidence type="ECO:0000256" key="5">
    <source>
        <dbReference type="ARBA" id="ARBA00023242"/>
    </source>
</evidence>
<dbReference type="SMART" id="SM00249">
    <property type="entry name" value="PHD"/>
    <property type="match status" value="1"/>
</dbReference>
<keyword evidence="2" id="KW-0479">Metal-binding</keyword>
<dbReference type="PANTHER" id="PTHR46174:SF1">
    <property type="entry name" value="CXXC-TYPE ZINC FINGER PROTEIN 1"/>
    <property type="match status" value="1"/>
</dbReference>
<feature type="compositionally biased region" description="Basic and acidic residues" evidence="8">
    <location>
        <begin position="113"/>
        <end position="123"/>
    </location>
</feature>
<dbReference type="GO" id="GO:0048188">
    <property type="term" value="C:Set1C/COMPASS complex"/>
    <property type="evidence" value="ECO:0007669"/>
    <property type="project" value="InterPro"/>
</dbReference>
<dbReference type="InterPro" id="IPR037869">
    <property type="entry name" value="Spp1/CFP1"/>
</dbReference>
<feature type="region of interest" description="Disordered" evidence="8">
    <location>
        <begin position="257"/>
        <end position="515"/>
    </location>
</feature>
<evidence type="ECO:0000256" key="1">
    <source>
        <dbReference type="ARBA" id="ARBA00004123"/>
    </source>
</evidence>
<feature type="compositionally biased region" description="Polar residues" evidence="8">
    <location>
        <begin position="215"/>
        <end position="232"/>
    </location>
</feature>
<keyword evidence="7" id="KW-0175">Coiled coil</keyword>
<feature type="compositionally biased region" description="Polar residues" evidence="8">
    <location>
        <begin position="17"/>
        <end position="27"/>
    </location>
</feature>
<evidence type="ECO:0000256" key="3">
    <source>
        <dbReference type="ARBA" id="ARBA00022771"/>
    </source>
</evidence>
<dbReference type="InterPro" id="IPR013083">
    <property type="entry name" value="Znf_RING/FYVE/PHD"/>
</dbReference>
<dbReference type="EMBL" id="MCFC01000001">
    <property type="protein sequence ID" value="ORY35641.1"/>
    <property type="molecule type" value="Genomic_DNA"/>
</dbReference>
<feature type="compositionally biased region" description="Basic and acidic residues" evidence="8">
    <location>
        <begin position="195"/>
        <end position="214"/>
    </location>
</feature>
<gene>
    <name evidence="10" type="ORF">BCR39DRAFT_555779</name>
</gene>
<evidence type="ECO:0000256" key="8">
    <source>
        <dbReference type="SAM" id="MobiDB-lite"/>
    </source>
</evidence>
<reference evidence="10 11" key="1">
    <citation type="submission" date="2016-07" db="EMBL/GenBank/DDBJ databases">
        <title>Pervasive Adenine N6-methylation of Active Genes in Fungi.</title>
        <authorList>
            <consortium name="DOE Joint Genome Institute"/>
            <person name="Mondo S.J."/>
            <person name="Dannebaum R.O."/>
            <person name="Kuo R.C."/>
            <person name="Labutti K."/>
            <person name="Haridas S."/>
            <person name="Kuo A."/>
            <person name="Salamov A."/>
            <person name="Ahrendt S.R."/>
            <person name="Lipzen A."/>
            <person name="Sullivan W."/>
            <person name="Andreopoulos W.B."/>
            <person name="Clum A."/>
            <person name="Lindquist E."/>
            <person name="Daum C."/>
            <person name="Ramamoorthy G.K."/>
            <person name="Gryganskyi A."/>
            <person name="Culley D."/>
            <person name="Magnuson J.K."/>
            <person name="James T.Y."/>
            <person name="O'Malley M.A."/>
            <person name="Stajich J.E."/>
            <person name="Spatafora J.W."/>
            <person name="Visel A."/>
            <person name="Grigoriev I.V."/>
        </authorList>
    </citation>
    <scope>NUCLEOTIDE SEQUENCE [LARGE SCALE GENOMIC DNA]</scope>
    <source>
        <strain evidence="10 11">68-887.2</strain>
    </source>
</reference>
<feature type="compositionally biased region" description="Acidic residues" evidence="8">
    <location>
        <begin position="47"/>
        <end position="56"/>
    </location>
</feature>
<keyword evidence="4" id="KW-0862">Zinc</keyword>
<accession>A0A1Y2BLM4</accession>
<dbReference type="SUPFAM" id="SSF57903">
    <property type="entry name" value="FYVE/PHD zinc finger"/>
    <property type="match status" value="1"/>
</dbReference>
<feature type="compositionally biased region" description="Low complexity" evidence="8">
    <location>
        <begin position="124"/>
        <end position="133"/>
    </location>
</feature>
<proteinExistence type="predicted"/>
<comment type="subcellular location">
    <subcellularLocation>
        <location evidence="1">Nucleus</location>
    </subcellularLocation>
</comment>